<dbReference type="InterPro" id="IPR001766">
    <property type="entry name" value="Fork_head_dom"/>
</dbReference>
<dbReference type="InterPro" id="IPR036390">
    <property type="entry name" value="WH_DNA-bd_sf"/>
</dbReference>
<reference evidence="10 11" key="1">
    <citation type="journal article" date="2020" name="G3 (Bethesda)">
        <title>Draft Genome of the Common Snapping Turtle, Chelydra serpentina, a Model for Phenotypic Plasticity in Reptiles.</title>
        <authorList>
            <person name="Das D."/>
            <person name="Singh S.K."/>
            <person name="Bierstedt J."/>
            <person name="Erickson A."/>
            <person name="Galli G.L.J."/>
            <person name="Crossley D.A. 2nd"/>
            <person name="Rhen T."/>
        </authorList>
    </citation>
    <scope>NUCLEOTIDE SEQUENCE [LARGE SCALE GENOMIC DNA]</scope>
    <source>
        <strain evidence="10">KW</strain>
    </source>
</reference>
<keyword evidence="5" id="KW-0804">Transcription</keyword>
<dbReference type="PRINTS" id="PR00053">
    <property type="entry name" value="FORKHEAD"/>
</dbReference>
<comment type="subcellular location">
    <subcellularLocation>
        <location evidence="1 7">Nucleus</location>
    </subcellularLocation>
</comment>
<gene>
    <name evidence="10" type="primary">foxh1.L</name>
    <name evidence="10" type="ORF">G0U57_010772</name>
</gene>
<keyword evidence="2" id="KW-0805">Transcription regulation</keyword>
<keyword evidence="3 7" id="KW-0238">DNA-binding</keyword>
<dbReference type="InterPro" id="IPR047511">
    <property type="entry name" value="FH_FOXH1"/>
</dbReference>
<dbReference type="GO" id="GO:0001228">
    <property type="term" value="F:DNA-binding transcription activator activity, RNA polymerase II-specific"/>
    <property type="evidence" value="ECO:0007669"/>
    <property type="project" value="TreeGrafter"/>
</dbReference>
<keyword evidence="11" id="KW-1185">Reference proteome</keyword>
<dbReference type="SUPFAM" id="SSF46785">
    <property type="entry name" value="Winged helix' DNA-binding domain"/>
    <property type="match status" value="1"/>
</dbReference>
<feature type="compositionally biased region" description="Basic residues" evidence="8">
    <location>
        <begin position="56"/>
        <end position="69"/>
    </location>
</feature>
<evidence type="ECO:0000256" key="8">
    <source>
        <dbReference type="SAM" id="MobiDB-lite"/>
    </source>
</evidence>
<dbReference type="SMART" id="SM00339">
    <property type="entry name" value="FH"/>
    <property type="match status" value="1"/>
</dbReference>
<evidence type="ECO:0000256" key="1">
    <source>
        <dbReference type="ARBA" id="ARBA00004123"/>
    </source>
</evidence>
<feature type="region of interest" description="Disordered" evidence="8">
    <location>
        <begin position="1"/>
        <end position="69"/>
    </location>
</feature>
<dbReference type="InterPro" id="IPR030456">
    <property type="entry name" value="TF_fork_head_CS_2"/>
</dbReference>
<dbReference type="InterPro" id="IPR052327">
    <property type="entry name" value="Activin_resp_transcr_regulator"/>
</dbReference>
<feature type="compositionally biased region" description="Low complexity" evidence="8">
    <location>
        <begin position="1"/>
        <end position="15"/>
    </location>
</feature>
<evidence type="ECO:0000259" key="9">
    <source>
        <dbReference type="PROSITE" id="PS50039"/>
    </source>
</evidence>
<dbReference type="Proteomes" id="UP000765507">
    <property type="component" value="Unassembled WGS sequence"/>
</dbReference>
<dbReference type="PROSITE" id="PS50039">
    <property type="entry name" value="FORK_HEAD_3"/>
    <property type="match status" value="1"/>
</dbReference>
<dbReference type="CDD" id="cd20022">
    <property type="entry name" value="FH_FOXH"/>
    <property type="match status" value="1"/>
</dbReference>
<protein>
    <submittedName>
        <fullName evidence="10">Forkhead box H1 L-like protein</fullName>
    </submittedName>
</protein>
<feature type="region of interest" description="Disordered" evidence="8">
    <location>
        <begin position="240"/>
        <end position="266"/>
    </location>
</feature>
<dbReference type="GO" id="GO:0000976">
    <property type="term" value="F:transcription cis-regulatory region binding"/>
    <property type="evidence" value="ECO:0007669"/>
    <property type="project" value="TreeGrafter"/>
</dbReference>
<organism evidence="10 11">
    <name type="scientific">Chelydra serpentina</name>
    <name type="common">Snapping turtle</name>
    <name type="synonym">Testudo serpentina</name>
    <dbReference type="NCBI Taxonomy" id="8475"/>
    <lineage>
        <taxon>Eukaryota</taxon>
        <taxon>Metazoa</taxon>
        <taxon>Chordata</taxon>
        <taxon>Craniata</taxon>
        <taxon>Vertebrata</taxon>
        <taxon>Euteleostomi</taxon>
        <taxon>Archelosauria</taxon>
        <taxon>Testudinata</taxon>
        <taxon>Testudines</taxon>
        <taxon>Cryptodira</taxon>
        <taxon>Durocryptodira</taxon>
        <taxon>Americhelydia</taxon>
        <taxon>Chelydroidea</taxon>
        <taxon>Chelydridae</taxon>
        <taxon>Chelydra</taxon>
    </lineage>
</organism>
<dbReference type="PANTHER" id="PTHR47316">
    <property type="entry name" value="FORKHEAD BOX PROTEIN H1"/>
    <property type="match status" value="1"/>
</dbReference>
<dbReference type="InterPro" id="IPR036388">
    <property type="entry name" value="WH-like_DNA-bd_sf"/>
</dbReference>
<dbReference type="GO" id="GO:0046332">
    <property type="term" value="F:SMAD binding"/>
    <property type="evidence" value="ECO:0007669"/>
    <property type="project" value="UniProtKB-ARBA"/>
</dbReference>
<dbReference type="EMBL" id="JAHGAV010000287">
    <property type="protein sequence ID" value="KAG6926946.1"/>
    <property type="molecule type" value="Genomic_DNA"/>
</dbReference>
<evidence type="ECO:0000313" key="11">
    <source>
        <dbReference type="Proteomes" id="UP000765507"/>
    </source>
</evidence>
<evidence type="ECO:0000256" key="7">
    <source>
        <dbReference type="PROSITE-ProRule" id="PRU00089"/>
    </source>
</evidence>
<dbReference type="OrthoDB" id="5954824at2759"/>
<keyword evidence="4" id="KW-0010">Activator</keyword>
<dbReference type="GO" id="GO:0007179">
    <property type="term" value="P:transforming growth factor beta receptor signaling pathway"/>
    <property type="evidence" value="ECO:0007669"/>
    <property type="project" value="TreeGrafter"/>
</dbReference>
<accession>A0A8T1SD96</accession>
<dbReference type="PROSITE" id="PS00658">
    <property type="entry name" value="FORK_HEAD_2"/>
    <property type="match status" value="1"/>
</dbReference>
<evidence type="ECO:0000256" key="4">
    <source>
        <dbReference type="ARBA" id="ARBA00023159"/>
    </source>
</evidence>
<feature type="compositionally biased region" description="Low complexity" evidence="8">
    <location>
        <begin position="316"/>
        <end position="330"/>
    </location>
</feature>
<sequence>MSRPAGEAAPGQSGAEAGGSPGPPGEAPQGCAQERGGPGAGDGAGPGEEPQDAARKGKKKKKKKYNRHPKPPYTYLAMIALVIQASPGRKLKLSQIIQEIGALFPFFTEGYQGWKDSIRHNLSSNRCFSKLLKDPAKPKAKGNFWTVDVSRIPPDALKLQNTAISRQEAASFASDLAPFILHGWPYGCQGAPRQPQGARASSPNASSDNEEGGSQLGEAARPSSSFTIDSLLSDFQEVGLSGKPREAGGPLQPAPSQPAGDSLPIGMDLWGPVPIFRVSSGPPLLPCSLSSDERDPGSRRSKPARGPRAPAKRPRLLPAREGSGSSSDSDGSGGCTPAPSPTLGVAPNVVAPPSGPPFFAFPSMPGLPYYGYRPPSYVSPVYWDLRPGPSVAPRPQGPQLPGLAVDLDHTVQGMPPNKSVYDVWVSHPGDIVHPALYSQGPVPGSVALTRYDAL</sequence>
<dbReference type="FunFam" id="1.10.10.10:FF:000278">
    <property type="entry name" value="Forkhead box protein H1"/>
    <property type="match status" value="1"/>
</dbReference>
<feature type="domain" description="Fork-head" evidence="9">
    <location>
        <begin position="70"/>
        <end position="148"/>
    </location>
</feature>
<dbReference type="Gene3D" id="1.10.10.10">
    <property type="entry name" value="Winged helix-like DNA-binding domain superfamily/Winged helix DNA-binding domain"/>
    <property type="match status" value="1"/>
</dbReference>
<feature type="compositionally biased region" description="Gly residues" evidence="8">
    <location>
        <begin position="36"/>
        <end position="46"/>
    </location>
</feature>
<feature type="DNA-binding region" description="Fork-head" evidence="7">
    <location>
        <begin position="70"/>
        <end position="148"/>
    </location>
</feature>
<dbReference type="PANTHER" id="PTHR47316:SF1">
    <property type="entry name" value="FORKHEAD BOX PROTEIN H1"/>
    <property type="match status" value="1"/>
</dbReference>
<feature type="region of interest" description="Disordered" evidence="8">
    <location>
        <begin position="286"/>
        <end position="341"/>
    </location>
</feature>
<comment type="caution">
    <text evidence="10">The sequence shown here is derived from an EMBL/GenBank/DDBJ whole genome shotgun (WGS) entry which is preliminary data.</text>
</comment>
<evidence type="ECO:0000256" key="6">
    <source>
        <dbReference type="ARBA" id="ARBA00023242"/>
    </source>
</evidence>
<feature type="compositionally biased region" description="Basic residues" evidence="8">
    <location>
        <begin position="299"/>
        <end position="315"/>
    </location>
</feature>
<dbReference type="AlphaFoldDB" id="A0A8T1SD96"/>
<feature type="region of interest" description="Disordered" evidence="8">
    <location>
        <begin position="191"/>
        <end position="223"/>
    </location>
</feature>
<evidence type="ECO:0000313" key="10">
    <source>
        <dbReference type="EMBL" id="KAG6926946.1"/>
    </source>
</evidence>
<proteinExistence type="predicted"/>
<keyword evidence="6 7" id="KW-0539">Nucleus</keyword>
<dbReference type="GO" id="GO:0032444">
    <property type="term" value="C:activin responsive factor complex"/>
    <property type="evidence" value="ECO:0007669"/>
    <property type="project" value="TreeGrafter"/>
</dbReference>
<evidence type="ECO:0000256" key="2">
    <source>
        <dbReference type="ARBA" id="ARBA00023015"/>
    </source>
</evidence>
<evidence type="ECO:0000256" key="3">
    <source>
        <dbReference type="ARBA" id="ARBA00023125"/>
    </source>
</evidence>
<dbReference type="Pfam" id="PF00250">
    <property type="entry name" value="Forkhead"/>
    <property type="match status" value="1"/>
</dbReference>
<evidence type="ECO:0000256" key="5">
    <source>
        <dbReference type="ARBA" id="ARBA00023163"/>
    </source>
</evidence>
<name>A0A8T1SD96_CHESE</name>